<dbReference type="Pfam" id="PF07963">
    <property type="entry name" value="N_methyl"/>
    <property type="match status" value="1"/>
</dbReference>
<keyword evidence="1" id="KW-0472">Membrane</keyword>
<dbReference type="AlphaFoldDB" id="A0A518DEF4"/>
<proteinExistence type="predicted"/>
<evidence type="ECO:0000313" key="3">
    <source>
        <dbReference type="EMBL" id="QDU89846.1"/>
    </source>
</evidence>
<dbReference type="Gene3D" id="3.30.700.10">
    <property type="entry name" value="Glycoprotein, Type 4 Pilin"/>
    <property type="match status" value="1"/>
</dbReference>
<dbReference type="InterPro" id="IPR012902">
    <property type="entry name" value="N_methyl_site"/>
</dbReference>
<dbReference type="RefSeq" id="WP_145287154.1">
    <property type="nucleotide sequence ID" value="NZ_CP036291.1"/>
</dbReference>
<dbReference type="PANTHER" id="PTHR30093:SF2">
    <property type="entry name" value="TYPE II SECRETION SYSTEM PROTEIN H"/>
    <property type="match status" value="1"/>
</dbReference>
<accession>A0A518DEF4</accession>
<dbReference type="InterPro" id="IPR011453">
    <property type="entry name" value="DUF1559"/>
</dbReference>
<dbReference type="EMBL" id="CP036291">
    <property type="protein sequence ID" value="QDU89846.1"/>
    <property type="molecule type" value="Genomic_DNA"/>
</dbReference>
<gene>
    <name evidence="3" type="ORF">Pla175_32420</name>
</gene>
<evidence type="ECO:0000256" key="1">
    <source>
        <dbReference type="SAM" id="Phobius"/>
    </source>
</evidence>
<dbReference type="InterPro" id="IPR045584">
    <property type="entry name" value="Pilin-like"/>
</dbReference>
<feature type="transmembrane region" description="Helical" evidence="1">
    <location>
        <begin position="20"/>
        <end position="43"/>
    </location>
</feature>
<keyword evidence="1" id="KW-0812">Transmembrane</keyword>
<dbReference type="PANTHER" id="PTHR30093">
    <property type="entry name" value="GENERAL SECRETION PATHWAY PROTEIN G"/>
    <property type="match status" value="1"/>
</dbReference>
<feature type="domain" description="DUF1559" evidence="2">
    <location>
        <begin position="44"/>
        <end position="318"/>
    </location>
</feature>
<dbReference type="KEGG" id="pnd:Pla175_32420"/>
<dbReference type="Proteomes" id="UP000317429">
    <property type="component" value="Chromosome"/>
</dbReference>
<name>A0A518DEF4_9BACT</name>
<dbReference type="OrthoDB" id="255848at2"/>
<dbReference type="SUPFAM" id="SSF54523">
    <property type="entry name" value="Pili subunits"/>
    <property type="match status" value="1"/>
</dbReference>
<keyword evidence="1" id="KW-1133">Transmembrane helix</keyword>
<organism evidence="3 4">
    <name type="scientific">Pirellulimonas nuda</name>
    <dbReference type="NCBI Taxonomy" id="2528009"/>
    <lineage>
        <taxon>Bacteria</taxon>
        <taxon>Pseudomonadati</taxon>
        <taxon>Planctomycetota</taxon>
        <taxon>Planctomycetia</taxon>
        <taxon>Pirellulales</taxon>
        <taxon>Lacipirellulaceae</taxon>
        <taxon>Pirellulimonas</taxon>
    </lineage>
</organism>
<reference evidence="3 4" key="1">
    <citation type="submission" date="2019-02" db="EMBL/GenBank/DDBJ databases">
        <title>Deep-cultivation of Planctomycetes and their phenomic and genomic characterization uncovers novel biology.</title>
        <authorList>
            <person name="Wiegand S."/>
            <person name="Jogler M."/>
            <person name="Boedeker C."/>
            <person name="Pinto D."/>
            <person name="Vollmers J."/>
            <person name="Rivas-Marin E."/>
            <person name="Kohn T."/>
            <person name="Peeters S.H."/>
            <person name="Heuer A."/>
            <person name="Rast P."/>
            <person name="Oberbeckmann S."/>
            <person name="Bunk B."/>
            <person name="Jeske O."/>
            <person name="Meyerdierks A."/>
            <person name="Storesund J.E."/>
            <person name="Kallscheuer N."/>
            <person name="Luecker S."/>
            <person name="Lage O.M."/>
            <person name="Pohl T."/>
            <person name="Merkel B.J."/>
            <person name="Hornburger P."/>
            <person name="Mueller R.-W."/>
            <person name="Bruemmer F."/>
            <person name="Labrenz M."/>
            <person name="Spormann A.M."/>
            <person name="Op den Camp H."/>
            <person name="Overmann J."/>
            <person name="Amann R."/>
            <person name="Jetten M.S.M."/>
            <person name="Mascher T."/>
            <person name="Medema M.H."/>
            <person name="Devos D.P."/>
            <person name="Kaster A.-K."/>
            <person name="Ovreas L."/>
            <person name="Rohde M."/>
            <person name="Galperin M.Y."/>
            <person name="Jogler C."/>
        </authorList>
    </citation>
    <scope>NUCLEOTIDE SEQUENCE [LARGE SCALE GENOMIC DNA]</scope>
    <source>
        <strain evidence="3 4">Pla175</strain>
    </source>
</reference>
<evidence type="ECO:0000259" key="2">
    <source>
        <dbReference type="Pfam" id="PF07596"/>
    </source>
</evidence>
<keyword evidence="4" id="KW-1185">Reference proteome</keyword>
<dbReference type="PROSITE" id="PS00409">
    <property type="entry name" value="PROKAR_NTER_METHYL"/>
    <property type="match status" value="1"/>
</dbReference>
<sequence length="339" mass="35835">MPNACCKQGTDAPLRGRAGFTLVELLTTVAIIGVLLGLLLPAVQGARESARRSQCQNQLRQLALATLNYESAVRSFPPGVRQEFFSAAPAYRGSSLFVHLLPYLEQSGVRQAWDFADPQNNAFGGDSALTATVLPVLVCPSEQIETNPISQQGWRYALASYGGNGGTRTYFPTSAACDGMFHLTGPASEPLPNQKPVRHREVVDGASRTLLLGERSRIDANFEAFAAAGWEQSLTTWGWWAPSGGRKAIGHVTLSAQGPINYQVPFSPGGSGSAASQADLGSRFASVRDQRLSAYGSGHPGGANFALADGSVQHLHQSAALGVLRALATRDADESPAGE</sequence>
<evidence type="ECO:0000313" key="4">
    <source>
        <dbReference type="Proteomes" id="UP000317429"/>
    </source>
</evidence>
<dbReference type="InterPro" id="IPR027558">
    <property type="entry name" value="Pre_pil_HX9DG_C"/>
</dbReference>
<dbReference type="NCBIfam" id="TIGR02532">
    <property type="entry name" value="IV_pilin_GFxxxE"/>
    <property type="match status" value="1"/>
</dbReference>
<dbReference type="NCBIfam" id="TIGR04294">
    <property type="entry name" value="pre_pil_HX9DG"/>
    <property type="match status" value="1"/>
</dbReference>
<dbReference type="Pfam" id="PF07596">
    <property type="entry name" value="SBP_bac_10"/>
    <property type="match status" value="1"/>
</dbReference>
<protein>
    <recommendedName>
        <fullName evidence="2">DUF1559 domain-containing protein</fullName>
    </recommendedName>
</protein>